<dbReference type="PROSITE" id="PS51782">
    <property type="entry name" value="LYSM"/>
    <property type="match status" value="1"/>
</dbReference>
<feature type="compositionally biased region" description="Basic and acidic residues" evidence="1">
    <location>
        <begin position="20"/>
        <end position="39"/>
    </location>
</feature>
<feature type="compositionally biased region" description="Basic and acidic residues" evidence="1">
    <location>
        <begin position="99"/>
        <end position="109"/>
    </location>
</feature>
<evidence type="ECO:0000259" key="3">
    <source>
        <dbReference type="PROSITE" id="PS51782"/>
    </source>
</evidence>
<feature type="transmembrane region" description="Helical" evidence="2">
    <location>
        <begin position="54"/>
        <end position="76"/>
    </location>
</feature>
<dbReference type="Gene3D" id="3.10.350.10">
    <property type="entry name" value="LysM domain"/>
    <property type="match status" value="1"/>
</dbReference>
<dbReference type="Proteomes" id="UP001303324">
    <property type="component" value="Chromosome"/>
</dbReference>
<proteinExistence type="predicted"/>
<protein>
    <submittedName>
        <fullName evidence="4">LysM peptidoglycan-binding domain-containing protein</fullName>
    </submittedName>
</protein>
<feature type="region of interest" description="Disordered" evidence="1">
    <location>
        <begin position="1"/>
        <end position="44"/>
    </location>
</feature>
<dbReference type="InterPro" id="IPR018392">
    <property type="entry name" value="LysM"/>
</dbReference>
<keyword evidence="2" id="KW-1133">Transmembrane helix</keyword>
<dbReference type="RefSeq" id="WP_311071409.1">
    <property type="nucleotide sequence ID" value="NZ_CP134494.1"/>
</dbReference>
<feature type="compositionally biased region" description="Basic and acidic residues" evidence="1">
    <location>
        <begin position="174"/>
        <end position="185"/>
    </location>
</feature>
<reference evidence="4 5" key="1">
    <citation type="submission" date="2023-09" db="EMBL/GenBank/DDBJ databases">
        <title>Microbial mechanism of fulvic acid promoting antimony reduction mineralization in rice fields.</title>
        <authorList>
            <person name="Chen G."/>
            <person name="Lan J."/>
        </authorList>
    </citation>
    <scope>NUCLEOTIDE SEQUENCE [LARGE SCALE GENOMIC DNA]</scope>
    <source>
        <strain evidence="4 5">PS1</strain>
    </source>
</reference>
<sequence>MNKEKPIRDQAERLRKRVERKSENSIEKKESLPPRSEMHRQKHKKTKVKVKYPVIRLMALFFILLPISFFSILSYLDGTKMPLNKTLERAGVEMINVESKDDINSKEQQADQEAPSYEEIADPDGIDVVAAGPAPSSGGDKNTVEGTVDGKEKEGGKTAVPASAETATEPANTEDIKTAKENAPESSEKVIFHTVKPSETLFRVAMTYYKSQDGIPIIKKANNLQGNEIQAGQVLKIPIKN</sequence>
<dbReference type="CDD" id="cd00118">
    <property type="entry name" value="LysM"/>
    <property type="match status" value="1"/>
</dbReference>
<keyword evidence="2" id="KW-0812">Transmembrane</keyword>
<organism evidence="4 5">
    <name type="scientific">Mesobacillus jeotgali</name>
    <dbReference type="NCBI Taxonomy" id="129985"/>
    <lineage>
        <taxon>Bacteria</taxon>
        <taxon>Bacillati</taxon>
        <taxon>Bacillota</taxon>
        <taxon>Bacilli</taxon>
        <taxon>Bacillales</taxon>
        <taxon>Bacillaceae</taxon>
        <taxon>Mesobacillus</taxon>
    </lineage>
</organism>
<dbReference type="Pfam" id="PF01476">
    <property type="entry name" value="LysM"/>
    <property type="match status" value="1"/>
</dbReference>
<evidence type="ECO:0000256" key="2">
    <source>
        <dbReference type="SAM" id="Phobius"/>
    </source>
</evidence>
<evidence type="ECO:0000256" key="1">
    <source>
        <dbReference type="SAM" id="MobiDB-lite"/>
    </source>
</evidence>
<dbReference type="InterPro" id="IPR036779">
    <property type="entry name" value="LysM_dom_sf"/>
</dbReference>
<accession>A0ABY9VCF5</accession>
<dbReference type="SMART" id="SM00257">
    <property type="entry name" value="LysM"/>
    <property type="match status" value="1"/>
</dbReference>
<evidence type="ECO:0000313" key="4">
    <source>
        <dbReference type="EMBL" id="WNF21549.1"/>
    </source>
</evidence>
<evidence type="ECO:0000313" key="5">
    <source>
        <dbReference type="Proteomes" id="UP001303324"/>
    </source>
</evidence>
<name>A0ABY9VCF5_9BACI</name>
<keyword evidence="5" id="KW-1185">Reference proteome</keyword>
<gene>
    <name evidence="4" type="ORF">RH061_15290</name>
</gene>
<feature type="compositionally biased region" description="Basic and acidic residues" evidence="1">
    <location>
        <begin position="1"/>
        <end position="13"/>
    </location>
</feature>
<dbReference type="SUPFAM" id="SSF54106">
    <property type="entry name" value="LysM domain"/>
    <property type="match status" value="1"/>
</dbReference>
<feature type="domain" description="LysM" evidence="3">
    <location>
        <begin position="191"/>
        <end position="237"/>
    </location>
</feature>
<dbReference type="EMBL" id="CP134494">
    <property type="protein sequence ID" value="WNF21549.1"/>
    <property type="molecule type" value="Genomic_DNA"/>
</dbReference>
<keyword evidence="2" id="KW-0472">Membrane</keyword>
<feature type="region of interest" description="Disordered" evidence="1">
    <location>
        <begin position="99"/>
        <end position="185"/>
    </location>
</feature>